<organism evidence="1 2">
    <name type="scientific">Rotaria magnacalcarata</name>
    <dbReference type="NCBI Taxonomy" id="392030"/>
    <lineage>
        <taxon>Eukaryota</taxon>
        <taxon>Metazoa</taxon>
        <taxon>Spiralia</taxon>
        <taxon>Gnathifera</taxon>
        <taxon>Rotifera</taxon>
        <taxon>Eurotatoria</taxon>
        <taxon>Bdelloidea</taxon>
        <taxon>Philodinida</taxon>
        <taxon>Philodinidae</taxon>
        <taxon>Rotaria</taxon>
    </lineage>
</organism>
<sequence length="68" mass="7681">NNQTLLPYTIITNSLSRISSQNNSVINSTFPLNTNIMADPTLLAKARKARFDDLPNFSEHLLRMSNVF</sequence>
<accession>A0A8S2UV22</accession>
<dbReference type="EMBL" id="CAJOBJ010047250">
    <property type="protein sequence ID" value="CAF4356533.1"/>
    <property type="molecule type" value="Genomic_DNA"/>
</dbReference>
<dbReference type="AlphaFoldDB" id="A0A8S2UV22"/>
<name>A0A8S2UV22_9BILA</name>
<feature type="non-terminal residue" evidence="1">
    <location>
        <position position="1"/>
    </location>
</feature>
<evidence type="ECO:0000313" key="1">
    <source>
        <dbReference type="EMBL" id="CAF4356533.1"/>
    </source>
</evidence>
<dbReference type="Proteomes" id="UP000681720">
    <property type="component" value="Unassembled WGS sequence"/>
</dbReference>
<comment type="caution">
    <text evidence="1">The sequence shown here is derived from an EMBL/GenBank/DDBJ whole genome shotgun (WGS) entry which is preliminary data.</text>
</comment>
<protein>
    <submittedName>
        <fullName evidence="1">Uncharacterized protein</fullName>
    </submittedName>
</protein>
<proteinExistence type="predicted"/>
<reference evidence="1" key="1">
    <citation type="submission" date="2021-02" db="EMBL/GenBank/DDBJ databases">
        <authorList>
            <person name="Nowell W R."/>
        </authorList>
    </citation>
    <scope>NUCLEOTIDE SEQUENCE</scope>
</reference>
<gene>
    <name evidence="1" type="ORF">GIL414_LOCUS28205</name>
</gene>
<evidence type="ECO:0000313" key="2">
    <source>
        <dbReference type="Proteomes" id="UP000681720"/>
    </source>
</evidence>